<protein>
    <recommendedName>
        <fullName evidence="4">Prenyltransferase</fullName>
    </recommendedName>
</protein>
<feature type="transmembrane region" description="Helical" evidence="1">
    <location>
        <begin position="139"/>
        <end position="158"/>
    </location>
</feature>
<reference evidence="2 3" key="1">
    <citation type="submission" date="2019-02" db="EMBL/GenBank/DDBJ databases">
        <title>Deep-cultivation of Planctomycetes and their phenomic and genomic characterization uncovers novel biology.</title>
        <authorList>
            <person name="Wiegand S."/>
            <person name="Jogler M."/>
            <person name="Boedeker C."/>
            <person name="Pinto D."/>
            <person name="Vollmers J."/>
            <person name="Rivas-Marin E."/>
            <person name="Kohn T."/>
            <person name="Peeters S.H."/>
            <person name="Heuer A."/>
            <person name="Rast P."/>
            <person name="Oberbeckmann S."/>
            <person name="Bunk B."/>
            <person name="Jeske O."/>
            <person name="Meyerdierks A."/>
            <person name="Storesund J.E."/>
            <person name="Kallscheuer N."/>
            <person name="Luecker S."/>
            <person name="Lage O.M."/>
            <person name="Pohl T."/>
            <person name="Merkel B.J."/>
            <person name="Hornburger P."/>
            <person name="Mueller R.-W."/>
            <person name="Bruemmer F."/>
            <person name="Labrenz M."/>
            <person name="Spormann A.M."/>
            <person name="Op Den Camp H."/>
            <person name="Overmann J."/>
            <person name="Amann R."/>
            <person name="Jetten M.S.M."/>
            <person name="Mascher T."/>
            <person name="Medema M.H."/>
            <person name="Devos D.P."/>
            <person name="Kaster A.-K."/>
            <person name="Ovreas L."/>
            <person name="Rohde M."/>
            <person name="Galperin M.Y."/>
            <person name="Jogler C."/>
        </authorList>
    </citation>
    <scope>NUCLEOTIDE SEQUENCE [LARGE SCALE GENOMIC DNA]</scope>
    <source>
        <strain evidence="2 3">Pan14r</strain>
    </source>
</reference>
<evidence type="ECO:0000256" key="1">
    <source>
        <dbReference type="SAM" id="Phobius"/>
    </source>
</evidence>
<dbReference type="EMBL" id="SJPL01000001">
    <property type="protein sequence ID" value="TWT70926.1"/>
    <property type="molecule type" value="Genomic_DNA"/>
</dbReference>
<organism evidence="2 3">
    <name type="scientific">Crateriforma conspicua</name>
    <dbReference type="NCBI Taxonomy" id="2527996"/>
    <lineage>
        <taxon>Bacteria</taxon>
        <taxon>Pseudomonadati</taxon>
        <taxon>Planctomycetota</taxon>
        <taxon>Planctomycetia</taxon>
        <taxon>Planctomycetales</taxon>
        <taxon>Planctomycetaceae</taxon>
        <taxon>Crateriforma</taxon>
    </lineage>
</organism>
<feature type="transmembrane region" description="Helical" evidence="1">
    <location>
        <begin position="203"/>
        <end position="221"/>
    </location>
</feature>
<evidence type="ECO:0000313" key="3">
    <source>
        <dbReference type="Proteomes" id="UP000317238"/>
    </source>
</evidence>
<comment type="caution">
    <text evidence="2">The sequence shown here is derived from an EMBL/GenBank/DDBJ whole genome shotgun (WGS) entry which is preliminary data.</text>
</comment>
<name>A0A5C5Y5C2_9PLAN</name>
<feature type="transmembrane region" description="Helical" evidence="1">
    <location>
        <begin position="261"/>
        <end position="283"/>
    </location>
</feature>
<evidence type="ECO:0000313" key="2">
    <source>
        <dbReference type="EMBL" id="TWT70926.1"/>
    </source>
</evidence>
<proteinExistence type="predicted"/>
<keyword evidence="3" id="KW-1185">Reference proteome</keyword>
<evidence type="ECO:0008006" key="4">
    <source>
        <dbReference type="Google" id="ProtNLM"/>
    </source>
</evidence>
<gene>
    <name evidence="2" type="ORF">Pan14r_32340</name>
</gene>
<accession>A0A5C5Y5C2</accession>
<keyword evidence="1" id="KW-0812">Transmembrane</keyword>
<feature type="transmembrane region" description="Helical" evidence="1">
    <location>
        <begin position="227"/>
        <end position="249"/>
    </location>
</feature>
<feature type="transmembrane region" description="Helical" evidence="1">
    <location>
        <begin position="80"/>
        <end position="98"/>
    </location>
</feature>
<feature type="transmembrane region" description="Helical" evidence="1">
    <location>
        <begin position="39"/>
        <end position="59"/>
    </location>
</feature>
<keyword evidence="1" id="KW-1133">Transmembrane helix</keyword>
<sequence>MLNVTSLDAPIVAVVWFVVLMRENDPSANIFSVANRRDIATGLVLAMTVWLIYCGDRLLDSFRSDAALRSARHRFSRRNWRLLLLVWTTVFGIDAVVATTCLPLAVQMFGVVLAVAVGLYLLWVHAFRRRSAMQWKEPIVGILFAAGVVGASATNAGMMNGGRGVSVGVLLAGLFTLNCWGVSRSESGWPGRVGDESVSAGHIDVRFLYAWAIGLVALSLWGMTTEWLTWTLGAAVVASSFSLMGLVYQTRCLTRGSASRFALLADPALIVPPMLVVGAQLLYRSWMQVR</sequence>
<feature type="transmembrane region" description="Helical" evidence="1">
    <location>
        <begin position="164"/>
        <end position="182"/>
    </location>
</feature>
<dbReference type="AlphaFoldDB" id="A0A5C5Y5C2"/>
<feature type="transmembrane region" description="Helical" evidence="1">
    <location>
        <begin position="104"/>
        <end position="127"/>
    </location>
</feature>
<dbReference type="Proteomes" id="UP000317238">
    <property type="component" value="Unassembled WGS sequence"/>
</dbReference>
<keyword evidence="1" id="KW-0472">Membrane</keyword>